<keyword evidence="3" id="KW-1185">Reference proteome</keyword>
<organism evidence="2 3">
    <name type="scientific">Ambispora leptoticha</name>
    <dbReference type="NCBI Taxonomy" id="144679"/>
    <lineage>
        <taxon>Eukaryota</taxon>
        <taxon>Fungi</taxon>
        <taxon>Fungi incertae sedis</taxon>
        <taxon>Mucoromycota</taxon>
        <taxon>Glomeromycotina</taxon>
        <taxon>Glomeromycetes</taxon>
        <taxon>Archaeosporales</taxon>
        <taxon>Ambisporaceae</taxon>
        <taxon>Ambispora</taxon>
    </lineage>
</organism>
<feature type="compositionally biased region" description="Low complexity" evidence="1">
    <location>
        <begin position="26"/>
        <end position="47"/>
    </location>
</feature>
<dbReference type="InterPro" id="IPR036047">
    <property type="entry name" value="F-box-like_dom_sf"/>
</dbReference>
<sequence length="469" mass="54520">MRTSSNIETTKKKQQRNTKHAKITKLVKTNTKNSSKSRSKANSLSKSITSISPPTLQKKKKIARLTRDKDGKWKRNYSAYVSSSKIKEPILKDQKWFRNGAIGADHCMDKGKSVHAQTVCIQTDDDRELRFLITSNQNVEVSTPTEEFHVQPLAKLAQNTFMPIGFEIAEEIFCYLEVEDLMAVSLTYKAVYYFINSSHNLWKNMYQKLVPEKMDQIMTSLITFQTLVNLQLKPAVAWKRQVFSRLRYRPFYIAYSYLDDPDDFTLMFHGASYDYPTAYQEAIDYGFFFHGSPSSSTVAKYVEHKGQSFDQLQEGFDNWRIAVEQIKPNFKHPLKIIDGDELYLVYTYLDVQGGFQFTFDKLFDDKRTAIEYATELANLEDMTRAIYIDHNGELFDSKHRDATNARIAVDVLKFWRKREIPQLDESEESEVSETMVDDENEETDAKGKLEDFTQIWRRGEILDRNATCD</sequence>
<dbReference type="SUPFAM" id="SSF81383">
    <property type="entry name" value="F-box domain"/>
    <property type="match status" value="1"/>
</dbReference>
<name>A0A9N9AAX2_9GLOM</name>
<dbReference type="EMBL" id="CAJVPS010001100">
    <property type="protein sequence ID" value="CAG8524170.1"/>
    <property type="molecule type" value="Genomic_DNA"/>
</dbReference>
<comment type="caution">
    <text evidence="2">The sequence shown here is derived from an EMBL/GenBank/DDBJ whole genome shotgun (WGS) entry which is preliminary data.</text>
</comment>
<reference evidence="2" key="1">
    <citation type="submission" date="2021-06" db="EMBL/GenBank/DDBJ databases">
        <authorList>
            <person name="Kallberg Y."/>
            <person name="Tangrot J."/>
            <person name="Rosling A."/>
        </authorList>
    </citation>
    <scope>NUCLEOTIDE SEQUENCE</scope>
    <source>
        <strain evidence="2">FL130A</strain>
    </source>
</reference>
<feature type="non-terminal residue" evidence="2">
    <location>
        <position position="469"/>
    </location>
</feature>
<dbReference type="Proteomes" id="UP000789508">
    <property type="component" value="Unassembled WGS sequence"/>
</dbReference>
<evidence type="ECO:0000313" key="3">
    <source>
        <dbReference type="Proteomes" id="UP000789508"/>
    </source>
</evidence>
<protein>
    <submittedName>
        <fullName evidence="2">10776_t:CDS:1</fullName>
    </submittedName>
</protein>
<feature type="region of interest" description="Disordered" evidence="1">
    <location>
        <begin position="1"/>
        <end position="63"/>
    </location>
</feature>
<gene>
    <name evidence="2" type="ORF">ALEPTO_LOCUS4622</name>
</gene>
<accession>A0A9N9AAX2</accession>
<evidence type="ECO:0000313" key="2">
    <source>
        <dbReference type="EMBL" id="CAG8524170.1"/>
    </source>
</evidence>
<feature type="compositionally biased region" description="Basic residues" evidence="1">
    <location>
        <begin position="12"/>
        <end position="25"/>
    </location>
</feature>
<feature type="region of interest" description="Disordered" evidence="1">
    <location>
        <begin position="425"/>
        <end position="447"/>
    </location>
</feature>
<feature type="non-terminal residue" evidence="2">
    <location>
        <position position="1"/>
    </location>
</feature>
<dbReference type="OrthoDB" id="2418426at2759"/>
<proteinExistence type="predicted"/>
<dbReference type="AlphaFoldDB" id="A0A9N9AAX2"/>
<feature type="compositionally biased region" description="Acidic residues" evidence="1">
    <location>
        <begin position="425"/>
        <end position="442"/>
    </location>
</feature>
<dbReference type="Gene3D" id="1.20.1280.50">
    <property type="match status" value="1"/>
</dbReference>
<evidence type="ECO:0000256" key="1">
    <source>
        <dbReference type="SAM" id="MobiDB-lite"/>
    </source>
</evidence>